<dbReference type="PROSITE" id="PS51352">
    <property type="entry name" value="THIOREDOXIN_2"/>
    <property type="match status" value="1"/>
</dbReference>
<feature type="domain" description="Thioredoxin" evidence="3">
    <location>
        <begin position="48"/>
        <end position="210"/>
    </location>
</feature>
<dbReference type="Pfam" id="PF02630">
    <property type="entry name" value="SCO1-SenC"/>
    <property type="match status" value="1"/>
</dbReference>
<evidence type="ECO:0000313" key="5">
    <source>
        <dbReference type="Proteomes" id="UP001301653"/>
    </source>
</evidence>
<evidence type="ECO:0000313" key="4">
    <source>
        <dbReference type="EMBL" id="MEA5669544.1"/>
    </source>
</evidence>
<reference evidence="4 5" key="1">
    <citation type="submission" date="2023-12" db="EMBL/GenBank/DDBJ databases">
        <title>Stenotrophomonas guangdongensis sp. nov., isolated from wilted pepper plants (Capsicum annuum).</title>
        <authorList>
            <person name="Qiu M."/>
            <person name="Li Y."/>
            <person name="Liu Q."/>
            <person name="Zhang X."/>
            <person name="Huang Y."/>
            <person name="Guo R."/>
            <person name="Hu M."/>
            <person name="Zhou J."/>
            <person name="Zhou X."/>
        </authorList>
    </citation>
    <scope>NUCLEOTIDE SEQUENCE [LARGE SCALE GENOMIC DNA]</scope>
    <source>
        <strain evidence="4 5">MH1</strain>
    </source>
</reference>
<dbReference type="Proteomes" id="UP001301653">
    <property type="component" value="Unassembled WGS sequence"/>
</dbReference>
<dbReference type="PANTHER" id="PTHR12151">
    <property type="entry name" value="ELECTRON TRANSPORT PROTIN SCO1/SENC FAMILY MEMBER"/>
    <property type="match status" value="1"/>
</dbReference>
<dbReference type="PROSITE" id="PS51257">
    <property type="entry name" value="PROKAR_LIPOPROTEIN"/>
    <property type="match status" value="1"/>
</dbReference>
<dbReference type="EMBL" id="JAYFUH010000260">
    <property type="protein sequence ID" value="MEA5669544.1"/>
    <property type="molecule type" value="Genomic_DNA"/>
</dbReference>
<evidence type="ECO:0000259" key="3">
    <source>
        <dbReference type="PROSITE" id="PS51352"/>
    </source>
</evidence>
<sequence length="231" mass="24598">MSRHSSLATGLAALARTFSLPVVLVTAASLLLVACAAKPKLDYYGKDISCQDLGQHWTLPDSAGVSRSPADFQGKVTYLFFGFTSCPDVCPTTMVELGQVKHLMGSDADKLQVVFVTVDPERDTPAVAQTYVKAFDPSATALVGDADQLAAMASRFKAFYEREDGPVPGAYAMTHTAGGYLLDRQGRVRLFVPFGMPVEQLFSDIQRLTLEPDHPVKAPGAGLCPGVAGKG</sequence>
<keyword evidence="5" id="KW-1185">Reference proteome</keyword>
<evidence type="ECO:0000256" key="2">
    <source>
        <dbReference type="ARBA" id="ARBA00023008"/>
    </source>
</evidence>
<keyword evidence="2" id="KW-0186">Copper</keyword>
<protein>
    <submittedName>
        <fullName evidence="4">SCO family protein</fullName>
    </submittedName>
</protein>
<evidence type="ECO:0000256" key="1">
    <source>
        <dbReference type="ARBA" id="ARBA00010996"/>
    </source>
</evidence>
<dbReference type="InterPro" id="IPR013766">
    <property type="entry name" value="Thioredoxin_domain"/>
</dbReference>
<dbReference type="InterPro" id="IPR036249">
    <property type="entry name" value="Thioredoxin-like_sf"/>
</dbReference>
<dbReference type="CDD" id="cd02968">
    <property type="entry name" value="SCO"/>
    <property type="match status" value="1"/>
</dbReference>
<comment type="caution">
    <text evidence="4">The sequence shown here is derived from an EMBL/GenBank/DDBJ whole genome shotgun (WGS) entry which is preliminary data.</text>
</comment>
<dbReference type="SUPFAM" id="SSF52833">
    <property type="entry name" value="Thioredoxin-like"/>
    <property type="match status" value="1"/>
</dbReference>
<accession>A0ABU5V870</accession>
<proteinExistence type="inferred from homology"/>
<comment type="similarity">
    <text evidence="1">Belongs to the SCO1/2 family.</text>
</comment>
<dbReference type="RefSeq" id="WP_323439712.1">
    <property type="nucleotide sequence ID" value="NZ_JAYFUH010000260.1"/>
</dbReference>
<dbReference type="Gene3D" id="3.40.30.10">
    <property type="entry name" value="Glutaredoxin"/>
    <property type="match status" value="1"/>
</dbReference>
<dbReference type="InterPro" id="IPR003782">
    <property type="entry name" value="SCO1/SenC"/>
</dbReference>
<gene>
    <name evidence="4" type="ORF">VA603_18595</name>
</gene>
<name>A0ABU5V870_9GAMM</name>
<dbReference type="PANTHER" id="PTHR12151:SF25">
    <property type="entry name" value="LINALOOL DEHYDRATASE_ISOMERASE DOMAIN-CONTAINING PROTEIN"/>
    <property type="match status" value="1"/>
</dbReference>
<organism evidence="4 5">
    <name type="scientific">Stenotrophomonas capsici</name>
    <dbReference type="NCBI Taxonomy" id="3110230"/>
    <lineage>
        <taxon>Bacteria</taxon>
        <taxon>Pseudomonadati</taxon>
        <taxon>Pseudomonadota</taxon>
        <taxon>Gammaproteobacteria</taxon>
        <taxon>Lysobacterales</taxon>
        <taxon>Lysobacteraceae</taxon>
        <taxon>Stenotrophomonas</taxon>
    </lineage>
</organism>